<dbReference type="GO" id="GO:0009254">
    <property type="term" value="P:peptidoglycan turnover"/>
    <property type="evidence" value="ECO:0007669"/>
    <property type="project" value="InterPro"/>
</dbReference>
<dbReference type="SMART" id="SM00925">
    <property type="entry name" value="MltA"/>
    <property type="match status" value="1"/>
</dbReference>
<dbReference type="SUPFAM" id="SSF50685">
    <property type="entry name" value="Barwin-like endoglucanases"/>
    <property type="match status" value="1"/>
</dbReference>
<dbReference type="InterPro" id="IPR010611">
    <property type="entry name" value="3D_dom"/>
</dbReference>
<accession>A0A2Z6DWH9</accession>
<evidence type="ECO:0000256" key="4">
    <source>
        <dbReference type="ARBA" id="ARBA00023316"/>
    </source>
</evidence>
<dbReference type="GO" id="GO:0004553">
    <property type="term" value="F:hydrolase activity, hydrolyzing O-glycosyl compounds"/>
    <property type="evidence" value="ECO:0007669"/>
    <property type="project" value="InterPro"/>
</dbReference>
<dbReference type="KEGG" id="htl:HPTL_0542"/>
<evidence type="ECO:0000256" key="2">
    <source>
        <dbReference type="ARBA" id="ARBA00012587"/>
    </source>
</evidence>
<dbReference type="CDD" id="cd14668">
    <property type="entry name" value="mlta_B"/>
    <property type="match status" value="1"/>
</dbReference>
<sequence length="439" mass="47929">MIRRRAIEPQKGPFRLRIRRFPPQRFPRARRFLAPLLFVATALTGCQTAQQPPLCLPETAHAPIEQPAAPKPVPGTLTAQPSDWAELPGTAHDTLEGALTALARACPTLSNRYREWQPLCAGLPTNAPLPEQRAWLQTNLQPWQLTAHTADGQRTTGLLTGYFEPVIAASRTPRPDYPFPIHAPPPDLVTVALESVVPETRHLRLKGRLVGNRVVPYYSRGEIIAMGTRFPAPVLFWAKDPLDLFFLHIQGSGRLRLAEGGEARIGYADHNGHPYRSIGRLLVARGELPLERASLTGIRAWLETHPHARDALLAENPSYVFFRELPPPSSDPADGPVGALGVPLVAQRSVAVDPRFLPLGAPLWLYAPNAPQPLAQLVVALDTGGAIQGPLRGDFYWGSGHAAGARAGRTKADATWWLLWPRGANPPVTRNAPLAATAR</sequence>
<feature type="domain" description="Lytic transglycosylase MltA" evidence="6">
    <location>
        <begin position="166"/>
        <end position="323"/>
    </location>
</feature>
<dbReference type="CDD" id="cd14485">
    <property type="entry name" value="mltA_like_LT_A"/>
    <property type="match status" value="1"/>
</dbReference>
<reference evidence="7 8" key="1">
    <citation type="submission" date="2018-04" db="EMBL/GenBank/DDBJ databases">
        <title>Complete genome sequence of Hydrogenophilus thermoluteolus TH-1.</title>
        <authorList>
            <person name="Arai H."/>
        </authorList>
    </citation>
    <scope>NUCLEOTIDE SEQUENCE [LARGE SCALE GENOMIC DNA]</scope>
    <source>
        <strain evidence="7 8">TH-1</strain>
    </source>
</reference>
<dbReference type="Gene3D" id="2.40.240.50">
    <property type="entry name" value="Barwin-like endoglucanases"/>
    <property type="match status" value="1"/>
</dbReference>
<evidence type="ECO:0000313" key="7">
    <source>
        <dbReference type="EMBL" id="BBD76810.1"/>
    </source>
</evidence>
<comment type="catalytic activity">
    <reaction evidence="1">
        <text>Exolytic cleavage of the (1-&gt;4)-beta-glycosidic linkage between N-acetylmuramic acid (MurNAc) and N-acetylglucosamine (GlcNAc) residues in peptidoglycan, from either the reducing or the non-reducing ends of the peptidoglycan chains, with concomitant formation of a 1,6-anhydrobond in the MurNAc residue.</text>
        <dbReference type="EC" id="4.2.2.n1"/>
    </reaction>
</comment>
<dbReference type="PIRSF" id="PIRSF019422">
    <property type="entry name" value="MltA"/>
    <property type="match status" value="1"/>
</dbReference>
<evidence type="ECO:0000256" key="5">
    <source>
        <dbReference type="ARBA" id="ARBA00030918"/>
    </source>
</evidence>
<dbReference type="Gene3D" id="2.40.40.10">
    <property type="entry name" value="RlpA-like domain"/>
    <property type="match status" value="1"/>
</dbReference>
<dbReference type="GO" id="GO:0009253">
    <property type="term" value="P:peptidoglycan catabolic process"/>
    <property type="evidence" value="ECO:0007669"/>
    <property type="project" value="TreeGrafter"/>
</dbReference>
<organism evidence="7 8">
    <name type="scientific">Hydrogenophilus thermoluteolus</name>
    <name type="common">Pseudomonas hydrogenothermophila</name>
    <dbReference type="NCBI Taxonomy" id="297"/>
    <lineage>
        <taxon>Bacteria</taxon>
        <taxon>Pseudomonadati</taxon>
        <taxon>Pseudomonadota</taxon>
        <taxon>Hydrogenophilia</taxon>
        <taxon>Hydrogenophilales</taxon>
        <taxon>Hydrogenophilaceae</taxon>
        <taxon>Hydrogenophilus</taxon>
    </lineage>
</organism>
<gene>
    <name evidence="7" type="ORF">HPTL_0542</name>
</gene>
<dbReference type="GO" id="GO:0071555">
    <property type="term" value="P:cell wall organization"/>
    <property type="evidence" value="ECO:0007669"/>
    <property type="project" value="UniProtKB-KW"/>
</dbReference>
<dbReference type="PANTHER" id="PTHR30124:SF0">
    <property type="entry name" value="MEMBRANE-BOUND LYTIC MUREIN TRANSGLYCOSYLASE A"/>
    <property type="match status" value="1"/>
</dbReference>
<evidence type="ECO:0000259" key="6">
    <source>
        <dbReference type="SMART" id="SM00925"/>
    </source>
</evidence>
<keyword evidence="3" id="KW-0456">Lyase</keyword>
<name>A0A2Z6DWH9_HYDTE</name>
<dbReference type="InterPro" id="IPR036908">
    <property type="entry name" value="RlpA-like_sf"/>
</dbReference>
<dbReference type="EC" id="4.2.2.n1" evidence="2"/>
<keyword evidence="4" id="KW-0961">Cell wall biogenesis/degradation</keyword>
<dbReference type="Pfam" id="PF03562">
    <property type="entry name" value="MltA"/>
    <property type="match status" value="1"/>
</dbReference>
<dbReference type="Proteomes" id="UP000262004">
    <property type="component" value="Chromosome"/>
</dbReference>
<dbReference type="EMBL" id="AP018558">
    <property type="protein sequence ID" value="BBD76810.1"/>
    <property type="molecule type" value="Genomic_DNA"/>
</dbReference>
<dbReference type="AlphaFoldDB" id="A0A2Z6DWH9"/>
<dbReference type="PANTHER" id="PTHR30124">
    <property type="entry name" value="MEMBRANE-BOUND LYTIC MUREIN TRANSGLYCOSYLASE A"/>
    <property type="match status" value="1"/>
</dbReference>
<dbReference type="InterPro" id="IPR026044">
    <property type="entry name" value="MltA"/>
</dbReference>
<dbReference type="InterPro" id="IPR005300">
    <property type="entry name" value="MltA_B"/>
</dbReference>
<keyword evidence="8" id="KW-1185">Reference proteome</keyword>
<proteinExistence type="predicted"/>
<evidence type="ECO:0000256" key="1">
    <source>
        <dbReference type="ARBA" id="ARBA00001420"/>
    </source>
</evidence>
<evidence type="ECO:0000256" key="3">
    <source>
        <dbReference type="ARBA" id="ARBA00023239"/>
    </source>
</evidence>
<evidence type="ECO:0000313" key="8">
    <source>
        <dbReference type="Proteomes" id="UP000262004"/>
    </source>
</evidence>
<dbReference type="GO" id="GO:0008933">
    <property type="term" value="F:peptidoglycan lytic transglycosylase activity"/>
    <property type="evidence" value="ECO:0007669"/>
    <property type="project" value="TreeGrafter"/>
</dbReference>
<dbReference type="Pfam" id="PF06725">
    <property type="entry name" value="3D"/>
    <property type="match status" value="1"/>
</dbReference>
<protein>
    <recommendedName>
        <fullName evidence="2">peptidoglycan lytic exotransglycosylase</fullName>
        <ecNumber evidence="2">4.2.2.n1</ecNumber>
    </recommendedName>
    <alternativeName>
        <fullName evidence="5">Murein hydrolase A</fullName>
    </alternativeName>
</protein>
<dbReference type="GO" id="GO:0019867">
    <property type="term" value="C:outer membrane"/>
    <property type="evidence" value="ECO:0007669"/>
    <property type="project" value="InterPro"/>
</dbReference>